<comment type="subcellular location">
    <subcellularLocation>
        <location evidence="1 9">Cytoplasm</location>
    </subcellularLocation>
</comment>
<dbReference type="InterPro" id="IPR039432">
    <property type="entry name" value="SRP9_dom"/>
</dbReference>
<dbReference type="GO" id="GO:0006614">
    <property type="term" value="P:SRP-dependent cotranslational protein targeting to membrane"/>
    <property type="evidence" value="ECO:0007669"/>
    <property type="project" value="InterPro"/>
</dbReference>
<comment type="function">
    <text evidence="8 9">Component of the signal recognition particle (SRP) complex, a ribonucleoprotein complex that mediates the cotranslational targeting of secretory and membrane proteins to the endoplasmic reticulum (ER). SRP9 together with SRP14 and the Alu portion of the SRP RNA, constitutes the elongation arrest domain of SRP. The complex of SRP9 and SRP14 is required for SRP RNA binding.</text>
</comment>
<dbReference type="PANTHER" id="PTHR12834">
    <property type="entry name" value="SIGNAL RECOGNITION PARTICLE 9 KDA PROTEIN"/>
    <property type="match status" value="1"/>
</dbReference>
<dbReference type="PANTHER" id="PTHR12834:SF12">
    <property type="entry name" value="SIGNAL RECOGNITION PARTICLE 9 KDA PROTEIN"/>
    <property type="match status" value="1"/>
</dbReference>
<dbReference type="FunFam" id="3.30.720.10:FF:000001">
    <property type="entry name" value="Signal recognition particle 9 kDa protein"/>
    <property type="match status" value="1"/>
</dbReference>
<dbReference type="GO" id="GO:0045900">
    <property type="term" value="P:negative regulation of translational elongation"/>
    <property type="evidence" value="ECO:0007669"/>
    <property type="project" value="InterPro"/>
</dbReference>
<evidence type="ECO:0000256" key="4">
    <source>
        <dbReference type="ARBA" id="ARBA00022490"/>
    </source>
</evidence>
<reference evidence="11 12" key="1">
    <citation type="journal article" date="2018" name="Elife">
        <title>Firefly genomes illuminate parallel origins of bioluminescence in beetles.</title>
        <authorList>
            <person name="Fallon T.R."/>
            <person name="Lower S.E."/>
            <person name="Chang C.H."/>
            <person name="Bessho-Uehara M."/>
            <person name="Martin G.J."/>
            <person name="Bewick A.J."/>
            <person name="Behringer M."/>
            <person name="Debat H.J."/>
            <person name="Wong I."/>
            <person name="Day J.C."/>
            <person name="Suvorov A."/>
            <person name="Silva C.J."/>
            <person name="Stanger-Hall K.F."/>
            <person name="Hall D.W."/>
            <person name="Schmitz R.J."/>
            <person name="Nelson D.R."/>
            <person name="Lewis S.M."/>
            <person name="Shigenobu S."/>
            <person name="Bybee S.M."/>
            <person name="Larracuente A.M."/>
            <person name="Oba Y."/>
            <person name="Weng J.K."/>
        </authorList>
    </citation>
    <scope>NUCLEOTIDE SEQUENCE [LARGE SCALE GENOMIC DNA]</scope>
    <source>
        <strain evidence="11">1611_PpyrPB1</strain>
        <tissue evidence="11">Whole body</tissue>
    </source>
</reference>
<dbReference type="InterPro" id="IPR009018">
    <property type="entry name" value="Signal_recog_particle_SRP9/14"/>
</dbReference>
<accession>A0A5N4AF97</accession>
<evidence type="ECO:0000313" key="11">
    <source>
        <dbReference type="EMBL" id="KAB0795984.1"/>
    </source>
</evidence>
<evidence type="ECO:0000259" key="10">
    <source>
        <dbReference type="Pfam" id="PF05486"/>
    </source>
</evidence>
<dbReference type="FunCoup" id="A0A5N4AF97">
    <property type="interactions" value="1233"/>
</dbReference>
<comment type="similarity">
    <text evidence="2 9">Belongs to the SRP9 family.</text>
</comment>
<dbReference type="AlphaFoldDB" id="A0A5N4AF97"/>
<evidence type="ECO:0000256" key="5">
    <source>
        <dbReference type="ARBA" id="ARBA00022884"/>
    </source>
</evidence>
<comment type="caution">
    <text evidence="11">The sequence shown here is derived from an EMBL/GenBank/DDBJ whole genome shotgun (WGS) entry which is preliminary data.</text>
</comment>
<evidence type="ECO:0000256" key="2">
    <source>
        <dbReference type="ARBA" id="ARBA00009193"/>
    </source>
</evidence>
<dbReference type="GO" id="GO:0008312">
    <property type="term" value="F:7S RNA binding"/>
    <property type="evidence" value="ECO:0007669"/>
    <property type="project" value="InterPro"/>
</dbReference>
<name>A0A5N4AF97_PHOPY</name>
<evidence type="ECO:0000256" key="9">
    <source>
        <dbReference type="PIRNR" id="PIRNR017029"/>
    </source>
</evidence>
<protein>
    <recommendedName>
        <fullName evidence="3 9">Signal recognition particle 9 kDa protein</fullName>
        <shortName evidence="9">SRP9</shortName>
    </recommendedName>
</protein>
<evidence type="ECO:0000256" key="7">
    <source>
        <dbReference type="ARBA" id="ARBA00023274"/>
    </source>
</evidence>
<keyword evidence="6 9" id="KW-0733">Signal recognition particle</keyword>
<dbReference type="Pfam" id="PF05486">
    <property type="entry name" value="SRP9-21"/>
    <property type="match status" value="1"/>
</dbReference>
<keyword evidence="4 9" id="KW-0963">Cytoplasm</keyword>
<dbReference type="GO" id="GO:0005786">
    <property type="term" value="C:signal recognition particle, endoplasmic reticulum targeting"/>
    <property type="evidence" value="ECO:0007669"/>
    <property type="project" value="UniProtKB-KW"/>
</dbReference>
<dbReference type="EMBL" id="VVIM01000007">
    <property type="protein sequence ID" value="KAB0795984.1"/>
    <property type="molecule type" value="Genomic_DNA"/>
</dbReference>
<dbReference type="Proteomes" id="UP000327044">
    <property type="component" value="Unassembled WGS sequence"/>
</dbReference>
<dbReference type="GO" id="GO:0005829">
    <property type="term" value="C:cytosol"/>
    <property type="evidence" value="ECO:0007669"/>
    <property type="project" value="UniProtKB-ARBA"/>
</dbReference>
<dbReference type="InParanoid" id="A0A5N4AF97"/>
<evidence type="ECO:0000256" key="6">
    <source>
        <dbReference type="ARBA" id="ARBA00023135"/>
    </source>
</evidence>
<dbReference type="Gene3D" id="3.30.720.10">
    <property type="entry name" value="Signal recognition particle alu RNA binding heterodimer, srp9/1"/>
    <property type="match status" value="1"/>
</dbReference>
<evidence type="ECO:0000256" key="3">
    <source>
        <dbReference type="ARBA" id="ARBA00020414"/>
    </source>
</evidence>
<dbReference type="InterPro" id="IPR039914">
    <property type="entry name" value="SRP9-like"/>
</dbReference>
<keyword evidence="12" id="KW-1185">Reference proteome</keyword>
<organism evidence="11 12">
    <name type="scientific">Photinus pyralis</name>
    <name type="common">Common eastern firefly</name>
    <name type="synonym">Lampyris pyralis</name>
    <dbReference type="NCBI Taxonomy" id="7054"/>
    <lineage>
        <taxon>Eukaryota</taxon>
        <taxon>Metazoa</taxon>
        <taxon>Ecdysozoa</taxon>
        <taxon>Arthropoda</taxon>
        <taxon>Hexapoda</taxon>
        <taxon>Insecta</taxon>
        <taxon>Pterygota</taxon>
        <taxon>Neoptera</taxon>
        <taxon>Endopterygota</taxon>
        <taxon>Coleoptera</taxon>
        <taxon>Polyphaga</taxon>
        <taxon>Elateriformia</taxon>
        <taxon>Elateroidea</taxon>
        <taxon>Lampyridae</taxon>
        <taxon>Lampyrinae</taxon>
        <taxon>Photinus</taxon>
    </lineage>
</organism>
<evidence type="ECO:0000313" key="12">
    <source>
        <dbReference type="Proteomes" id="UP000327044"/>
    </source>
</evidence>
<dbReference type="PIRSF" id="PIRSF017029">
    <property type="entry name" value="Signal_recog_particle_SRP9"/>
    <property type="match status" value="1"/>
</dbReference>
<feature type="domain" description="SRP9" evidence="10">
    <location>
        <begin position="4"/>
        <end position="73"/>
    </location>
</feature>
<dbReference type="InterPro" id="IPR008832">
    <property type="entry name" value="SRP9"/>
</dbReference>
<keyword evidence="7 9" id="KW-0687">Ribonucleoprotein</keyword>
<proteinExistence type="inferred from homology"/>
<keyword evidence="5 9" id="KW-0694">RNA-binding</keyword>
<gene>
    <name evidence="11" type="ORF">PPYR_10045</name>
</gene>
<evidence type="ECO:0000256" key="1">
    <source>
        <dbReference type="ARBA" id="ARBA00004496"/>
    </source>
</evidence>
<evidence type="ECO:0000256" key="8">
    <source>
        <dbReference type="ARBA" id="ARBA00045462"/>
    </source>
</evidence>
<dbReference type="SUPFAM" id="SSF54762">
    <property type="entry name" value="Signal recognition particle alu RNA binding heterodimer, SRP9/14"/>
    <property type="match status" value="1"/>
</dbReference>
<sequence length="78" mass="9288">MTFFKSFEEFEKAAEALYLQSPSSVRYTVKYIHSKNVMVMKITDNVICFQFKTEVAQDVKKMDKFINNLMRHMVSKEH</sequence>